<organism evidence="9 10">
    <name type="scientific">Parabacteroides merdae</name>
    <dbReference type="NCBI Taxonomy" id="46503"/>
    <lineage>
        <taxon>Bacteria</taxon>
        <taxon>Pseudomonadati</taxon>
        <taxon>Bacteroidota</taxon>
        <taxon>Bacteroidia</taxon>
        <taxon>Bacteroidales</taxon>
        <taxon>Tannerellaceae</taxon>
        <taxon>Parabacteroides</taxon>
    </lineage>
</organism>
<comment type="similarity">
    <text evidence="2">Belongs to the bacteroidetes fimbrillin superfamily. FimB/Mfa2 family.</text>
</comment>
<evidence type="ECO:0000313" key="9">
    <source>
        <dbReference type="EMBL" id="GKH72884.1"/>
    </source>
</evidence>
<evidence type="ECO:0000256" key="7">
    <source>
        <dbReference type="ARBA" id="ARBA00023288"/>
    </source>
</evidence>
<keyword evidence="4" id="KW-0472">Membrane</keyword>
<evidence type="ECO:0000256" key="1">
    <source>
        <dbReference type="ARBA" id="ARBA00004442"/>
    </source>
</evidence>
<keyword evidence="3 8" id="KW-0732">Signal</keyword>
<dbReference type="InterPro" id="IPR014941">
    <property type="entry name" value="FimB/Mfa2/Mfa3"/>
</dbReference>
<dbReference type="EMBL" id="BQNZ01000002">
    <property type="protein sequence ID" value="GKH72884.1"/>
    <property type="molecule type" value="Genomic_DNA"/>
</dbReference>
<sequence length="309" mass="34355">MNGNKKQNVMKSILTKKVLFLALVAVTVFATGCIKEDLDECYKLTLKVVNHKGDDITALSVVSEAKLFIYDNNSKLLDTRDLNDAFIRGKETIELNYPESSKLHLIAWGNLKGHQDVNEATKAEDFAVSLKSEGEIAQSPDSIFFGDIDVTVRGNGVAGGNQEIVLEPKTGTVEMRTLNLQYALTARGLRATDECDFYMDRTLNTIDYKGELTGDSVYYNPEADWKDSEWETTGPQALYLGQNMTGSIQVGNDRYEVKEGTFDDGTTGPIEIHPFQRTLVLFAWGEDGAFLGARIKVTPWGVVDDDIEW</sequence>
<reference evidence="9" key="1">
    <citation type="submission" date="2022-01" db="EMBL/GenBank/DDBJ databases">
        <title>Novel bile acid biosynthetic pathways are enriched in the microbiome of centenarians.</title>
        <authorList>
            <person name="Sato Y."/>
            <person name="Atarashi K."/>
            <person name="Plichta R.D."/>
            <person name="Arai Y."/>
            <person name="Sasajima S."/>
            <person name="Kearney M.S."/>
            <person name="Suda W."/>
            <person name="Takeshita K."/>
            <person name="Sasaki T."/>
            <person name="Okamoto S."/>
            <person name="Skelly N.A."/>
            <person name="Okamura Y."/>
            <person name="Vlamakis H."/>
            <person name="Li Y."/>
            <person name="Tanoue T."/>
            <person name="Takei H."/>
            <person name="Nittono H."/>
            <person name="Narushima S."/>
            <person name="Irie J."/>
            <person name="Itoh H."/>
            <person name="Moriya K."/>
            <person name="Sugiura Y."/>
            <person name="Suematsu M."/>
            <person name="Moritoki N."/>
            <person name="Shibata S."/>
            <person name="Littman R.D."/>
            <person name="Fischbach A.M."/>
            <person name="Uwamino Y."/>
            <person name="Inoue T."/>
            <person name="Honda A."/>
            <person name="Hattori M."/>
            <person name="Murai T."/>
            <person name="Xavier J.R."/>
            <person name="Hirose N."/>
            <person name="Honda K."/>
        </authorList>
    </citation>
    <scope>NUCLEOTIDE SEQUENCE</scope>
    <source>
        <strain evidence="9">CE91-St3</strain>
    </source>
</reference>
<feature type="signal peptide" evidence="8">
    <location>
        <begin position="1"/>
        <end position="30"/>
    </location>
</feature>
<dbReference type="Gene3D" id="2.60.40.2100">
    <property type="match status" value="1"/>
</dbReference>
<name>A0AA37KA73_9BACT</name>
<keyword evidence="6" id="KW-0998">Cell outer membrane</keyword>
<proteinExistence type="inferred from homology"/>
<protein>
    <recommendedName>
        <fullName evidence="11">Fimbrillin-A associated anchor proteins Mfa1 and Mfa2</fullName>
    </recommendedName>
</protein>
<dbReference type="GO" id="GO:0009279">
    <property type="term" value="C:cell outer membrane"/>
    <property type="evidence" value="ECO:0007669"/>
    <property type="project" value="UniProtKB-SubCell"/>
</dbReference>
<dbReference type="AlphaFoldDB" id="A0AA37KA73"/>
<evidence type="ECO:0000256" key="5">
    <source>
        <dbReference type="ARBA" id="ARBA00023139"/>
    </source>
</evidence>
<keyword evidence="7" id="KW-0449">Lipoprotein</keyword>
<feature type="chain" id="PRO_5041320702" description="Fimbrillin-A associated anchor proteins Mfa1 and Mfa2" evidence="8">
    <location>
        <begin position="31"/>
        <end position="309"/>
    </location>
</feature>
<evidence type="ECO:0000256" key="8">
    <source>
        <dbReference type="SAM" id="SignalP"/>
    </source>
</evidence>
<dbReference type="Proteomes" id="UP001055114">
    <property type="component" value="Unassembled WGS sequence"/>
</dbReference>
<evidence type="ECO:0000313" key="10">
    <source>
        <dbReference type="Proteomes" id="UP001055114"/>
    </source>
</evidence>
<evidence type="ECO:0008006" key="11">
    <source>
        <dbReference type="Google" id="ProtNLM"/>
    </source>
</evidence>
<dbReference type="PROSITE" id="PS51257">
    <property type="entry name" value="PROKAR_LIPOPROTEIN"/>
    <property type="match status" value="1"/>
</dbReference>
<evidence type="ECO:0000256" key="4">
    <source>
        <dbReference type="ARBA" id="ARBA00023136"/>
    </source>
</evidence>
<comment type="subcellular location">
    <subcellularLocation>
        <location evidence="1">Cell outer membrane</location>
    </subcellularLocation>
</comment>
<dbReference type="Pfam" id="PF08842">
    <property type="entry name" value="Mfa2"/>
    <property type="match status" value="1"/>
</dbReference>
<evidence type="ECO:0000256" key="3">
    <source>
        <dbReference type="ARBA" id="ARBA00022729"/>
    </source>
</evidence>
<keyword evidence="5" id="KW-0564">Palmitate</keyword>
<evidence type="ECO:0000256" key="2">
    <source>
        <dbReference type="ARBA" id="ARBA00007248"/>
    </source>
</evidence>
<comment type="caution">
    <text evidence="9">The sequence shown here is derived from an EMBL/GenBank/DDBJ whole genome shotgun (WGS) entry which is preliminary data.</text>
</comment>
<evidence type="ECO:0000256" key="6">
    <source>
        <dbReference type="ARBA" id="ARBA00023237"/>
    </source>
</evidence>
<gene>
    <name evidence="9" type="ORF">CE91St3_27470</name>
</gene>
<accession>A0AA37KA73</accession>